<gene>
    <name evidence="7" type="ORF">TPA0598_07_06200</name>
</gene>
<feature type="transmembrane region" description="Helical" evidence="5">
    <location>
        <begin position="74"/>
        <end position="93"/>
    </location>
</feature>
<keyword evidence="3 5" id="KW-1133">Transmembrane helix</keyword>
<evidence type="ECO:0000259" key="6">
    <source>
        <dbReference type="Pfam" id="PF07291"/>
    </source>
</evidence>
<keyword evidence="4 5" id="KW-0472">Membrane</keyword>
<feature type="domain" description="Methylamine utilisation protein MauE" evidence="6">
    <location>
        <begin position="2"/>
        <end position="133"/>
    </location>
</feature>
<dbReference type="Pfam" id="PF07291">
    <property type="entry name" value="MauE"/>
    <property type="match status" value="1"/>
</dbReference>
<keyword evidence="2 5" id="KW-0812">Transmembrane</keyword>
<evidence type="ECO:0000256" key="4">
    <source>
        <dbReference type="ARBA" id="ARBA00023136"/>
    </source>
</evidence>
<feature type="transmembrane region" description="Helical" evidence="5">
    <location>
        <begin position="123"/>
        <end position="140"/>
    </location>
</feature>
<feature type="transmembrane region" description="Helical" evidence="5">
    <location>
        <begin position="46"/>
        <end position="68"/>
    </location>
</feature>
<proteinExistence type="predicted"/>
<evidence type="ECO:0000256" key="1">
    <source>
        <dbReference type="ARBA" id="ARBA00004141"/>
    </source>
</evidence>
<keyword evidence="8" id="KW-1185">Reference proteome</keyword>
<dbReference type="EMBL" id="BBNO01000007">
    <property type="protein sequence ID" value="GAO10896.1"/>
    <property type="molecule type" value="Genomic_DNA"/>
</dbReference>
<feature type="transmembrane region" description="Helical" evidence="5">
    <location>
        <begin position="6"/>
        <end position="26"/>
    </location>
</feature>
<comment type="caution">
    <text evidence="7">The sequence shown here is derived from an EMBL/GenBank/DDBJ whole genome shotgun (WGS) entry which is preliminary data.</text>
</comment>
<feature type="transmembrane region" description="Helical" evidence="5">
    <location>
        <begin position="146"/>
        <end position="172"/>
    </location>
</feature>
<protein>
    <recommendedName>
        <fullName evidence="6">Methylamine utilisation protein MauE domain-containing protein</fullName>
    </recommendedName>
</protein>
<evidence type="ECO:0000313" key="7">
    <source>
        <dbReference type="EMBL" id="GAO10896.1"/>
    </source>
</evidence>
<evidence type="ECO:0000256" key="2">
    <source>
        <dbReference type="ARBA" id="ARBA00022692"/>
    </source>
</evidence>
<dbReference type="Proteomes" id="UP000048965">
    <property type="component" value="Unassembled WGS sequence"/>
</dbReference>
<dbReference type="GO" id="GO:0030416">
    <property type="term" value="P:methylamine metabolic process"/>
    <property type="evidence" value="ECO:0007669"/>
    <property type="project" value="InterPro"/>
</dbReference>
<dbReference type="InterPro" id="IPR009908">
    <property type="entry name" value="Methylamine_util_MauE"/>
</dbReference>
<organism evidence="7 8">
    <name type="scientific">Streptomyces lydicamycinicus</name>
    <dbReference type="NCBI Taxonomy" id="1546107"/>
    <lineage>
        <taxon>Bacteria</taxon>
        <taxon>Bacillati</taxon>
        <taxon>Actinomycetota</taxon>
        <taxon>Actinomycetes</taxon>
        <taxon>Kitasatosporales</taxon>
        <taxon>Streptomycetaceae</taxon>
        <taxon>Streptomyces</taxon>
    </lineage>
</organism>
<evidence type="ECO:0000256" key="5">
    <source>
        <dbReference type="SAM" id="Phobius"/>
    </source>
</evidence>
<evidence type="ECO:0000313" key="8">
    <source>
        <dbReference type="Proteomes" id="UP000048965"/>
    </source>
</evidence>
<evidence type="ECO:0000256" key="3">
    <source>
        <dbReference type="ARBA" id="ARBA00022989"/>
    </source>
</evidence>
<sequence length="180" mass="18405">MVYLMTGLKCLVGVVFLLALCGKTVVRGGFGGFERSLRDLRVVPRAYLRTVAVLVVAGEAGVVLTLAVPGRVTALAGFGLATAMLLVFTAGIARGLRHGARTPCRCFGASTTSLGPHHLLRNLLLTVLAVLGATTTAVAAPDGHPAGALVAAAAGLVLGALVAALDELLALFQPMTPQRR</sequence>
<accession>A0A0P4RDP7</accession>
<dbReference type="AlphaFoldDB" id="A0A0P4RDP7"/>
<reference evidence="7 8" key="2">
    <citation type="journal article" date="2015" name="Stand. Genomic Sci.">
        <title>Draft genome sequence of marine-derived Streptomyces sp. TP-A0598, a producer of anti-MRSA antibiotic lydicamycins.</title>
        <authorList>
            <person name="Komaki H."/>
            <person name="Ichikawa N."/>
            <person name="Hosoyama A."/>
            <person name="Fujita N."/>
            <person name="Igarashi Y."/>
        </authorList>
    </citation>
    <scope>NUCLEOTIDE SEQUENCE [LARGE SCALE GENOMIC DNA]</scope>
    <source>
        <strain evidence="7 8">NBRC 110027</strain>
    </source>
</reference>
<comment type="subcellular location">
    <subcellularLocation>
        <location evidence="1">Membrane</location>
        <topology evidence="1">Multi-pass membrane protein</topology>
    </subcellularLocation>
</comment>
<dbReference type="GO" id="GO:0016020">
    <property type="term" value="C:membrane"/>
    <property type="evidence" value="ECO:0007669"/>
    <property type="project" value="UniProtKB-SubCell"/>
</dbReference>
<name>A0A0P4RDP7_9ACTN</name>
<reference evidence="8" key="1">
    <citation type="submission" date="2014-09" db="EMBL/GenBank/DDBJ databases">
        <title>Whole genome shotgun sequence of Streptomyces sp. NBRC 110027.</title>
        <authorList>
            <person name="Komaki H."/>
            <person name="Ichikawa N."/>
            <person name="Katano-Makiyama Y."/>
            <person name="Hosoyama A."/>
            <person name="Hashimoto M."/>
            <person name="Uohara A."/>
            <person name="Kitahashi Y."/>
            <person name="Ohji S."/>
            <person name="Kimura A."/>
            <person name="Yamazoe A."/>
            <person name="Igarashi Y."/>
            <person name="Fujita N."/>
        </authorList>
    </citation>
    <scope>NUCLEOTIDE SEQUENCE [LARGE SCALE GENOMIC DNA]</scope>
    <source>
        <strain evidence="8">NBRC 110027</strain>
    </source>
</reference>